<protein>
    <submittedName>
        <fullName evidence="2">Uncharacterized protein</fullName>
    </submittedName>
</protein>
<dbReference type="EMBL" id="CAJNOC010005368">
    <property type="protein sequence ID" value="CAF1050395.1"/>
    <property type="molecule type" value="Genomic_DNA"/>
</dbReference>
<organism evidence="2 3">
    <name type="scientific">Brachionus calyciflorus</name>
    <dbReference type="NCBI Taxonomy" id="104777"/>
    <lineage>
        <taxon>Eukaryota</taxon>
        <taxon>Metazoa</taxon>
        <taxon>Spiralia</taxon>
        <taxon>Gnathifera</taxon>
        <taxon>Rotifera</taxon>
        <taxon>Eurotatoria</taxon>
        <taxon>Monogononta</taxon>
        <taxon>Pseudotrocha</taxon>
        <taxon>Ploima</taxon>
        <taxon>Brachionidae</taxon>
        <taxon>Brachionus</taxon>
    </lineage>
</organism>
<proteinExistence type="predicted"/>
<gene>
    <name evidence="2" type="ORF">OXX778_LOCUS18799</name>
</gene>
<name>A0A814KES1_9BILA</name>
<comment type="caution">
    <text evidence="2">The sequence shown here is derived from an EMBL/GenBank/DDBJ whole genome shotgun (WGS) entry which is preliminary data.</text>
</comment>
<accession>A0A814KES1</accession>
<sequence length="156" mass="17907">MCVASSIFVQRRLATTKAGRGKEEERNVLSDLSDFESSSDNQTDFERNYSEKGSLESESDESMEFDTEFFISQFKNIYEKSNVTLSDFVFSFMVLCRSINLPVSSINKMLKFIKAILPKGNLVPKTYTKLIRILDLKCKKQFELGNICLKQNEKPV</sequence>
<feature type="compositionally biased region" description="Low complexity" evidence="1">
    <location>
        <begin position="29"/>
        <end position="40"/>
    </location>
</feature>
<reference evidence="2" key="1">
    <citation type="submission" date="2021-02" db="EMBL/GenBank/DDBJ databases">
        <authorList>
            <person name="Nowell W R."/>
        </authorList>
    </citation>
    <scope>NUCLEOTIDE SEQUENCE</scope>
    <source>
        <strain evidence="2">Ploen Becks lab</strain>
    </source>
</reference>
<dbReference type="Proteomes" id="UP000663879">
    <property type="component" value="Unassembled WGS sequence"/>
</dbReference>
<keyword evidence="3" id="KW-1185">Reference proteome</keyword>
<evidence type="ECO:0000313" key="3">
    <source>
        <dbReference type="Proteomes" id="UP000663879"/>
    </source>
</evidence>
<feature type="region of interest" description="Disordered" evidence="1">
    <location>
        <begin position="24"/>
        <end position="62"/>
    </location>
</feature>
<dbReference type="AlphaFoldDB" id="A0A814KES1"/>
<evidence type="ECO:0000313" key="2">
    <source>
        <dbReference type="EMBL" id="CAF1050395.1"/>
    </source>
</evidence>
<evidence type="ECO:0000256" key="1">
    <source>
        <dbReference type="SAM" id="MobiDB-lite"/>
    </source>
</evidence>
<feature type="compositionally biased region" description="Basic and acidic residues" evidence="1">
    <location>
        <begin position="44"/>
        <end position="55"/>
    </location>
</feature>